<dbReference type="InterPro" id="IPR000838">
    <property type="entry name" value="RNA_pol_sigma70_ECF_CS"/>
</dbReference>
<dbReference type="InterPro" id="IPR039425">
    <property type="entry name" value="RNA_pol_sigma-70-like"/>
</dbReference>
<dbReference type="EMBL" id="FNDJ01000003">
    <property type="protein sequence ID" value="SDH75132.1"/>
    <property type="molecule type" value="Genomic_DNA"/>
</dbReference>
<evidence type="ECO:0000259" key="7">
    <source>
        <dbReference type="Pfam" id="PF04542"/>
    </source>
</evidence>
<evidence type="ECO:0000256" key="3">
    <source>
        <dbReference type="ARBA" id="ARBA00023082"/>
    </source>
</evidence>
<dbReference type="GO" id="GO:0016987">
    <property type="term" value="F:sigma factor activity"/>
    <property type="evidence" value="ECO:0007669"/>
    <property type="project" value="UniProtKB-KW"/>
</dbReference>
<evidence type="ECO:0000313" key="10">
    <source>
        <dbReference type="Proteomes" id="UP000199202"/>
    </source>
</evidence>
<proteinExistence type="inferred from homology"/>
<dbReference type="PANTHER" id="PTHR43133">
    <property type="entry name" value="RNA POLYMERASE ECF-TYPE SIGMA FACTO"/>
    <property type="match status" value="1"/>
</dbReference>
<dbReference type="PROSITE" id="PS01063">
    <property type="entry name" value="SIGMA70_ECF"/>
    <property type="match status" value="1"/>
</dbReference>
<comment type="similarity">
    <text evidence="1 6">Belongs to the sigma-70 factor family. ECF subfamily.</text>
</comment>
<dbReference type="Pfam" id="PF04542">
    <property type="entry name" value="Sigma70_r2"/>
    <property type="match status" value="1"/>
</dbReference>
<evidence type="ECO:0000256" key="2">
    <source>
        <dbReference type="ARBA" id="ARBA00023015"/>
    </source>
</evidence>
<feature type="domain" description="RNA polymerase sigma-70 region 4" evidence="8">
    <location>
        <begin position="126"/>
        <end position="175"/>
    </location>
</feature>
<dbReference type="InterPro" id="IPR007630">
    <property type="entry name" value="RNA_pol_sigma70_r4"/>
</dbReference>
<gene>
    <name evidence="9" type="ORF">SAMN05421869_103149</name>
</gene>
<dbReference type="CDD" id="cd06171">
    <property type="entry name" value="Sigma70_r4"/>
    <property type="match status" value="1"/>
</dbReference>
<dbReference type="STRING" id="633440.SAMN05421869_103149"/>
<dbReference type="SUPFAM" id="SSF88659">
    <property type="entry name" value="Sigma3 and sigma4 domains of RNA polymerase sigma factors"/>
    <property type="match status" value="1"/>
</dbReference>
<dbReference type="InterPro" id="IPR013325">
    <property type="entry name" value="RNA_pol_sigma_r2"/>
</dbReference>
<evidence type="ECO:0000259" key="8">
    <source>
        <dbReference type="Pfam" id="PF04545"/>
    </source>
</evidence>
<dbReference type="PANTHER" id="PTHR43133:SF52">
    <property type="entry name" value="ECF RNA POLYMERASE SIGMA FACTOR SIGL"/>
    <property type="match status" value="1"/>
</dbReference>
<dbReference type="InterPro" id="IPR014284">
    <property type="entry name" value="RNA_pol_sigma-70_dom"/>
</dbReference>
<dbReference type="Gene3D" id="1.10.1740.10">
    <property type="match status" value="1"/>
</dbReference>
<sequence length="184" mass="20803">MCPVLGHLDGRFESADAEAEARIAVLYQEFGGPLLRHVRKSTGNDLQWAEDVVQETLVRAWRNSARLQWEPSLIWAWLLTVARRIVIDGRRRKSVRPHEVEPPEVDMMAVPDGSERALSAIVVADALRSLSEEHREVIEQTYLRDRTISEAAEILGIPPGTVKSRLYYGIRALREQLRDKGVAG</sequence>
<organism evidence="9 10">
    <name type="scientific">Nonomuraea jiangxiensis</name>
    <dbReference type="NCBI Taxonomy" id="633440"/>
    <lineage>
        <taxon>Bacteria</taxon>
        <taxon>Bacillati</taxon>
        <taxon>Actinomycetota</taxon>
        <taxon>Actinomycetes</taxon>
        <taxon>Streptosporangiales</taxon>
        <taxon>Streptosporangiaceae</taxon>
        <taxon>Nonomuraea</taxon>
    </lineage>
</organism>
<dbReference type="Pfam" id="PF04545">
    <property type="entry name" value="Sigma70_r4"/>
    <property type="match status" value="1"/>
</dbReference>
<dbReference type="Gene3D" id="1.10.10.10">
    <property type="entry name" value="Winged helix-like DNA-binding domain superfamily/Winged helix DNA-binding domain"/>
    <property type="match status" value="1"/>
</dbReference>
<accession>A0A1G8EZ53</accession>
<dbReference type="GO" id="GO:0003677">
    <property type="term" value="F:DNA binding"/>
    <property type="evidence" value="ECO:0007669"/>
    <property type="project" value="UniProtKB-KW"/>
</dbReference>
<keyword evidence="10" id="KW-1185">Reference proteome</keyword>
<dbReference type="GO" id="GO:0006352">
    <property type="term" value="P:DNA-templated transcription initiation"/>
    <property type="evidence" value="ECO:0007669"/>
    <property type="project" value="InterPro"/>
</dbReference>
<dbReference type="InterPro" id="IPR013324">
    <property type="entry name" value="RNA_pol_sigma_r3/r4-like"/>
</dbReference>
<reference evidence="9 10" key="1">
    <citation type="submission" date="2016-10" db="EMBL/GenBank/DDBJ databases">
        <authorList>
            <person name="de Groot N.N."/>
        </authorList>
    </citation>
    <scope>NUCLEOTIDE SEQUENCE [LARGE SCALE GENOMIC DNA]</scope>
    <source>
        <strain evidence="9 10">CGMCC 4.6533</strain>
    </source>
</reference>
<evidence type="ECO:0000256" key="1">
    <source>
        <dbReference type="ARBA" id="ARBA00010641"/>
    </source>
</evidence>
<evidence type="ECO:0000256" key="4">
    <source>
        <dbReference type="ARBA" id="ARBA00023125"/>
    </source>
</evidence>
<keyword evidence="5 6" id="KW-0804">Transcription</keyword>
<dbReference type="AlphaFoldDB" id="A0A1G8EZ53"/>
<protein>
    <recommendedName>
        <fullName evidence="6">RNA polymerase sigma factor</fullName>
    </recommendedName>
</protein>
<evidence type="ECO:0000256" key="6">
    <source>
        <dbReference type="RuleBase" id="RU000716"/>
    </source>
</evidence>
<evidence type="ECO:0000313" key="9">
    <source>
        <dbReference type="EMBL" id="SDH75132.1"/>
    </source>
</evidence>
<dbReference type="InterPro" id="IPR007627">
    <property type="entry name" value="RNA_pol_sigma70_r2"/>
</dbReference>
<keyword evidence="4 6" id="KW-0238">DNA-binding</keyword>
<evidence type="ECO:0000256" key="5">
    <source>
        <dbReference type="ARBA" id="ARBA00023163"/>
    </source>
</evidence>
<keyword evidence="2 6" id="KW-0805">Transcription regulation</keyword>
<dbReference type="InterPro" id="IPR036388">
    <property type="entry name" value="WH-like_DNA-bd_sf"/>
</dbReference>
<feature type="domain" description="RNA polymerase sigma-70 region 2" evidence="7">
    <location>
        <begin position="26"/>
        <end position="94"/>
    </location>
</feature>
<keyword evidence="3 6" id="KW-0731">Sigma factor</keyword>
<dbReference type="Proteomes" id="UP000199202">
    <property type="component" value="Unassembled WGS sequence"/>
</dbReference>
<name>A0A1G8EZ53_9ACTN</name>
<dbReference type="SUPFAM" id="SSF88946">
    <property type="entry name" value="Sigma2 domain of RNA polymerase sigma factors"/>
    <property type="match status" value="1"/>
</dbReference>
<dbReference type="NCBIfam" id="TIGR02937">
    <property type="entry name" value="sigma70-ECF"/>
    <property type="match status" value="1"/>
</dbReference>